<comment type="caution">
    <text evidence="4">The sequence shown here is derived from an EMBL/GenBank/DDBJ whole genome shotgun (WGS) entry which is preliminary data.</text>
</comment>
<accession>A0ABS4XI86</accession>
<dbReference type="SUPFAM" id="SSF51735">
    <property type="entry name" value="NAD(P)-binding Rossmann-fold domains"/>
    <property type="match status" value="1"/>
</dbReference>
<evidence type="ECO:0000256" key="1">
    <source>
        <dbReference type="ARBA" id="ARBA00023002"/>
    </source>
</evidence>
<evidence type="ECO:0000259" key="3">
    <source>
        <dbReference type="Pfam" id="PF02826"/>
    </source>
</evidence>
<evidence type="ECO:0000313" key="4">
    <source>
        <dbReference type="EMBL" id="MBP2387384.1"/>
    </source>
</evidence>
<dbReference type="EMBL" id="JAGIOF010000001">
    <property type="protein sequence ID" value="MBP2387384.1"/>
    <property type="molecule type" value="Genomic_DNA"/>
</dbReference>
<feature type="domain" description="D-isomer specific 2-hydroxyacid dehydrogenase NAD-binding" evidence="3">
    <location>
        <begin position="70"/>
        <end position="241"/>
    </location>
</feature>
<evidence type="ECO:0000313" key="5">
    <source>
        <dbReference type="Proteomes" id="UP001296993"/>
    </source>
</evidence>
<dbReference type="Gene3D" id="3.40.50.720">
    <property type="entry name" value="NAD(P)-binding Rossmann-like Domain"/>
    <property type="match status" value="2"/>
</dbReference>
<dbReference type="PROSITE" id="PS00671">
    <property type="entry name" value="D_2_HYDROXYACID_DH_3"/>
    <property type="match status" value="1"/>
</dbReference>
<dbReference type="InterPro" id="IPR036291">
    <property type="entry name" value="NAD(P)-bd_dom_sf"/>
</dbReference>
<gene>
    <name evidence="4" type="ORF">JOF47_002895</name>
</gene>
<dbReference type="PANTHER" id="PTHR43333:SF1">
    <property type="entry name" value="D-ISOMER SPECIFIC 2-HYDROXYACID DEHYDROGENASE NAD-BINDING DOMAIN-CONTAINING PROTEIN"/>
    <property type="match status" value="1"/>
</dbReference>
<sequence>MHLSEAQIAFEFDWNEPKKWRENSPNLRWVQAAQAGVGARAESYGHGAGQVQITTAAGVHAKPLAEFALAGLLNFVRQLPELEHRKNIQQWNTGPSNTLFGKRALVVGAGNIGRETAATLSFMGVHCDGTTRRGKDLGEPFERSMPLQECDLGDYDIVVLACPLTAETRGLYSRQKISAMKPGSFLVNLARGPVLDQDALLDALETGRLGGAVLDVADPEPLPAGHRLWRAPNLVLSPHTAANVSAENSRIIDMLIENLRRYLTGEELINVYDPERGY</sequence>
<proteinExistence type="predicted"/>
<organism evidence="4 5">
    <name type="scientific">Paeniglutamicibacter kerguelensis</name>
    <dbReference type="NCBI Taxonomy" id="254788"/>
    <lineage>
        <taxon>Bacteria</taxon>
        <taxon>Bacillati</taxon>
        <taxon>Actinomycetota</taxon>
        <taxon>Actinomycetes</taxon>
        <taxon>Micrococcales</taxon>
        <taxon>Micrococcaceae</taxon>
        <taxon>Paeniglutamicibacter</taxon>
    </lineage>
</organism>
<dbReference type="CDD" id="cd05300">
    <property type="entry name" value="2-Hacid_dh_1"/>
    <property type="match status" value="1"/>
</dbReference>
<dbReference type="Proteomes" id="UP001296993">
    <property type="component" value="Unassembled WGS sequence"/>
</dbReference>
<dbReference type="InterPro" id="IPR029753">
    <property type="entry name" value="D-isomer_DH_CS"/>
</dbReference>
<protein>
    <submittedName>
        <fullName evidence="4">Phosphoglycerate dehydrogenase-like enzyme</fullName>
    </submittedName>
</protein>
<keyword evidence="2" id="KW-0520">NAD</keyword>
<reference evidence="4 5" key="1">
    <citation type="submission" date="2021-03" db="EMBL/GenBank/DDBJ databases">
        <title>Sequencing the genomes of 1000 actinobacteria strains.</title>
        <authorList>
            <person name="Klenk H.-P."/>
        </authorList>
    </citation>
    <scope>NUCLEOTIDE SEQUENCE [LARGE SCALE GENOMIC DNA]</scope>
    <source>
        <strain evidence="4 5">DSM 15797</strain>
    </source>
</reference>
<dbReference type="PANTHER" id="PTHR43333">
    <property type="entry name" value="2-HACID_DH_C DOMAIN-CONTAINING PROTEIN"/>
    <property type="match status" value="1"/>
</dbReference>
<name>A0ABS4XI86_9MICC</name>
<evidence type="ECO:0000256" key="2">
    <source>
        <dbReference type="ARBA" id="ARBA00023027"/>
    </source>
</evidence>
<keyword evidence="5" id="KW-1185">Reference proteome</keyword>
<dbReference type="InterPro" id="IPR006140">
    <property type="entry name" value="D-isomer_DH_NAD-bd"/>
</dbReference>
<dbReference type="RefSeq" id="WP_343914973.1">
    <property type="nucleotide sequence ID" value="NZ_BAAAJY010000009.1"/>
</dbReference>
<dbReference type="Pfam" id="PF02826">
    <property type="entry name" value="2-Hacid_dh_C"/>
    <property type="match status" value="1"/>
</dbReference>
<keyword evidence="1" id="KW-0560">Oxidoreductase</keyword>